<dbReference type="SUPFAM" id="SSF57959">
    <property type="entry name" value="Leucine zipper domain"/>
    <property type="match status" value="1"/>
</dbReference>
<dbReference type="Gene3D" id="1.20.5.170">
    <property type="match status" value="1"/>
</dbReference>
<evidence type="ECO:0000313" key="2">
    <source>
        <dbReference type="EMBL" id="CCA15136.1"/>
    </source>
</evidence>
<dbReference type="EMBL" id="FR824054">
    <property type="protein sequence ID" value="CCA15136.1"/>
    <property type="molecule type" value="Genomic_DNA"/>
</dbReference>
<feature type="region of interest" description="Disordered" evidence="1">
    <location>
        <begin position="1"/>
        <end position="31"/>
    </location>
</feature>
<dbReference type="CDD" id="cd14686">
    <property type="entry name" value="bZIP"/>
    <property type="match status" value="1"/>
</dbReference>
<sequence length="302" mass="34751">MIVSISKSMNRAKDHTQSCAPHSGCKSEDKVLRRRQQYRIHQQRHRERLKNRMGSLESDVGALSKQITMLELKRKQMKKCVSIPRLSALDVKLPFRFVNEFLRLFKFGYDSRNPYEQEAFLRTRACHNLELSDITGIESHIEQWKLYSQFFKNYCMAANDIHLQVFDSETIVTVRTVIAVSPRREGVLALHPNLSGCEWGIQKLVQSKLDVPTDIEFHFNTNGILSKMFISGAYPRILRELGLDPDVVDLLFTDMRISPVSGVIHASPIDLREVETIPDPKLNIRYLLSDVDSDNTVMSDCL</sequence>
<gene>
    <name evidence="2" type="primary">AlNc14C9G1129</name>
    <name evidence="2" type="ORF">ALNC14_012790</name>
</gene>
<dbReference type="InterPro" id="IPR046347">
    <property type="entry name" value="bZIP_sf"/>
</dbReference>
<dbReference type="AlphaFoldDB" id="F0W254"/>
<accession>F0W254</accession>
<dbReference type="HOGENOM" id="CLU_084624_0_0_1"/>
<proteinExistence type="predicted"/>
<name>F0W254_9STRA</name>
<dbReference type="GO" id="GO:0003700">
    <property type="term" value="F:DNA-binding transcription factor activity"/>
    <property type="evidence" value="ECO:0007669"/>
    <property type="project" value="InterPro"/>
</dbReference>
<reference evidence="2" key="2">
    <citation type="submission" date="2011-02" db="EMBL/GenBank/DDBJ databases">
        <authorList>
            <person name="MacLean D."/>
        </authorList>
    </citation>
    <scope>NUCLEOTIDE SEQUENCE</scope>
</reference>
<protein>
    <submittedName>
        <fullName evidence="2">Uncharacterized protein AlNc14C9G1129</fullName>
    </submittedName>
</protein>
<reference evidence="2" key="1">
    <citation type="journal article" date="2011" name="PLoS Biol.">
        <title>Gene gain and loss during evolution of obligate parasitism in the white rust pathogen of Arabidopsis thaliana.</title>
        <authorList>
            <person name="Kemen E."/>
            <person name="Gardiner A."/>
            <person name="Schultz-Larsen T."/>
            <person name="Kemen A.C."/>
            <person name="Balmuth A.L."/>
            <person name="Robert-Seilaniantz A."/>
            <person name="Bailey K."/>
            <person name="Holub E."/>
            <person name="Studholme D.J."/>
            <person name="Maclean D."/>
            <person name="Jones J.D."/>
        </authorList>
    </citation>
    <scope>NUCLEOTIDE SEQUENCE</scope>
</reference>
<evidence type="ECO:0000256" key="1">
    <source>
        <dbReference type="SAM" id="MobiDB-lite"/>
    </source>
</evidence>
<organism evidence="2">
    <name type="scientific">Albugo laibachii Nc14</name>
    <dbReference type="NCBI Taxonomy" id="890382"/>
    <lineage>
        <taxon>Eukaryota</taxon>
        <taxon>Sar</taxon>
        <taxon>Stramenopiles</taxon>
        <taxon>Oomycota</taxon>
        <taxon>Peronosporomycetes</taxon>
        <taxon>Albuginales</taxon>
        <taxon>Albuginaceae</taxon>
        <taxon>Albugo</taxon>
    </lineage>
</organism>